<comment type="caution">
    <text evidence="1">The sequence shown here is derived from an EMBL/GenBank/DDBJ whole genome shotgun (WGS) entry which is preliminary data.</text>
</comment>
<dbReference type="GeneID" id="87857688"/>
<dbReference type="AlphaFoldDB" id="A0AAE0JKL9"/>
<name>A0AAE0JKL9_9PEZI</name>
<evidence type="ECO:0000313" key="2">
    <source>
        <dbReference type="Proteomes" id="UP001278500"/>
    </source>
</evidence>
<dbReference type="EMBL" id="JAUEPP010000002">
    <property type="protein sequence ID" value="KAK3351138.1"/>
    <property type="molecule type" value="Genomic_DNA"/>
</dbReference>
<reference evidence="1" key="1">
    <citation type="journal article" date="2023" name="Mol. Phylogenet. Evol.">
        <title>Genome-scale phylogeny and comparative genomics of the fungal order Sordariales.</title>
        <authorList>
            <person name="Hensen N."/>
            <person name="Bonometti L."/>
            <person name="Westerberg I."/>
            <person name="Brannstrom I.O."/>
            <person name="Guillou S."/>
            <person name="Cros-Aarteil S."/>
            <person name="Calhoun S."/>
            <person name="Haridas S."/>
            <person name="Kuo A."/>
            <person name="Mondo S."/>
            <person name="Pangilinan J."/>
            <person name="Riley R."/>
            <person name="LaButti K."/>
            <person name="Andreopoulos B."/>
            <person name="Lipzen A."/>
            <person name="Chen C."/>
            <person name="Yan M."/>
            <person name="Daum C."/>
            <person name="Ng V."/>
            <person name="Clum A."/>
            <person name="Steindorff A."/>
            <person name="Ohm R.A."/>
            <person name="Martin F."/>
            <person name="Silar P."/>
            <person name="Natvig D.O."/>
            <person name="Lalanne C."/>
            <person name="Gautier V."/>
            <person name="Ament-Velasquez S.L."/>
            <person name="Kruys A."/>
            <person name="Hutchinson M.I."/>
            <person name="Powell A.J."/>
            <person name="Barry K."/>
            <person name="Miller A.N."/>
            <person name="Grigoriev I.V."/>
            <person name="Debuchy R."/>
            <person name="Gladieux P."/>
            <person name="Hiltunen Thoren M."/>
            <person name="Johannesson H."/>
        </authorList>
    </citation>
    <scope>NUCLEOTIDE SEQUENCE</scope>
    <source>
        <strain evidence="1">CBS 560.94</strain>
    </source>
</reference>
<accession>A0AAE0JKL9</accession>
<gene>
    <name evidence="1" type="ORF">B0H65DRAFT_108717</name>
</gene>
<dbReference type="Proteomes" id="UP001278500">
    <property type="component" value="Unassembled WGS sequence"/>
</dbReference>
<evidence type="ECO:0000313" key="1">
    <source>
        <dbReference type="EMBL" id="KAK3351138.1"/>
    </source>
</evidence>
<proteinExistence type="predicted"/>
<dbReference type="RefSeq" id="XP_062684433.1">
    <property type="nucleotide sequence ID" value="XM_062820534.1"/>
</dbReference>
<reference evidence="1" key="2">
    <citation type="submission" date="2023-06" db="EMBL/GenBank/DDBJ databases">
        <authorList>
            <consortium name="Lawrence Berkeley National Laboratory"/>
            <person name="Haridas S."/>
            <person name="Hensen N."/>
            <person name="Bonometti L."/>
            <person name="Westerberg I."/>
            <person name="Brannstrom I.O."/>
            <person name="Guillou S."/>
            <person name="Cros-Aarteil S."/>
            <person name="Calhoun S."/>
            <person name="Kuo A."/>
            <person name="Mondo S."/>
            <person name="Pangilinan J."/>
            <person name="Riley R."/>
            <person name="Labutti K."/>
            <person name="Andreopoulos B."/>
            <person name="Lipzen A."/>
            <person name="Chen C."/>
            <person name="Yanf M."/>
            <person name="Daum C."/>
            <person name="Ng V."/>
            <person name="Clum A."/>
            <person name="Steindorff A."/>
            <person name="Ohm R."/>
            <person name="Martin F."/>
            <person name="Silar P."/>
            <person name="Natvig D."/>
            <person name="Lalanne C."/>
            <person name="Gautier V."/>
            <person name="Ament-Velasquez S.L."/>
            <person name="Kruys A."/>
            <person name="Hutchinson M.I."/>
            <person name="Powell A.J."/>
            <person name="Barry K."/>
            <person name="Miller A.N."/>
            <person name="Grigoriev I.V."/>
            <person name="Debuchy R."/>
            <person name="Gladieux P."/>
            <person name="Thoren M.H."/>
            <person name="Johannesson H."/>
        </authorList>
    </citation>
    <scope>NUCLEOTIDE SEQUENCE</scope>
    <source>
        <strain evidence="1">CBS 560.94</strain>
    </source>
</reference>
<organism evidence="1 2">
    <name type="scientific">Neurospora tetraspora</name>
    <dbReference type="NCBI Taxonomy" id="94610"/>
    <lineage>
        <taxon>Eukaryota</taxon>
        <taxon>Fungi</taxon>
        <taxon>Dikarya</taxon>
        <taxon>Ascomycota</taxon>
        <taxon>Pezizomycotina</taxon>
        <taxon>Sordariomycetes</taxon>
        <taxon>Sordariomycetidae</taxon>
        <taxon>Sordariales</taxon>
        <taxon>Sordariaceae</taxon>
        <taxon>Neurospora</taxon>
    </lineage>
</organism>
<protein>
    <submittedName>
        <fullName evidence="1">Uncharacterized protein</fullName>
    </submittedName>
</protein>
<keyword evidence="2" id="KW-1185">Reference proteome</keyword>
<sequence>MRLSFFAFCGFLSFFFDSLNSLIFLPLPFCPSTYAFFPLLSPRQRSCCCLFNRCGRLGSYMYASISGVSVMSTAVPYQLSWCCGMCGTCDSVSSYAKIELGSSGTFWWVSSNQGSKQFHACVSRSKFSGP</sequence>